<organism evidence="2 3">
    <name type="scientific">Flavobacterium beibuense</name>
    <dbReference type="NCBI Taxonomy" id="657326"/>
    <lineage>
        <taxon>Bacteria</taxon>
        <taxon>Pseudomonadati</taxon>
        <taxon>Bacteroidota</taxon>
        <taxon>Flavobacteriia</taxon>
        <taxon>Flavobacteriales</taxon>
        <taxon>Flavobacteriaceae</taxon>
        <taxon>Flavobacterium</taxon>
    </lineage>
</organism>
<evidence type="ECO:0000313" key="2">
    <source>
        <dbReference type="EMBL" id="RYJ45674.1"/>
    </source>
</evidence>
<dbReference type="Pfam" id="PF08592">
    <property type="entry name" value="Anthrone_oxy"/>
    <property type="match status" value="1"/>
</dbReference>
<dbReference type="OrthoDB" id="772592at2"/>
<evidence type="ECO:0000256" key="1">
    <source>
        <dbReference type="SAM" id="Phobius"/>
    </source>
</evidence>
<comment type="caution">
    <text evidence="2">The sequence shown here is derived from an EMBL/GenBank/DDBJ whole genome shotgun (WGS) entry which is preliminary data.</text>
</comment>
<protein>
    <submittedName>
        <fullName evidence="2">Cytochrome c class I</fullName>
    </submittedName>
</protein>
<keyword evidence="1" id="KW-1133">Transmembrane helix</keyword>
<reference evidence="2 3" key="1">
    <citation type="submission" date="2014-12" db="EMBL/GenBank/DDBJ databases">
        <title>Genome sequence of Flavobacterium beibuense RSKm HC5.</title>
        <authorList>
            <person name="Kim J.F."/>
            <person name="Song J.Y."/>
            <person name="Kwak M.-J."/>
            <person name="Lee S.-W."/>
        </authorList>
    </citation>
    <scope>NUCLEOTIDE SEQUENCE [LARGE SCALE GENOMIC DNA]</scope>
    <source>
        <strain evidence="2 3">RSKm HC5</strain>
    </source>
</reference>
<dbReference type="AlphaFoldDB" id="A0A444WIX1"/>
<gene>
    <name evidence="2" type="ORF">NU09_0266</name>
</gene>
<keyword evidence="1" id="KW-0472">Membrane</keyword>
<dbReference type="InterPro" id="IPR013901">
    <property type="entry name" value="Anthrone_oxy"/>
</dbReference>
<sequence>MFTFSNSISVFTLLVTALMAGLFYSYSFSVNPGLAPLDDKSYLLAMQSINRAILNPIFFICFFGSVALLPLNAYLGYEGNITLKFSFLALAAAFYIIGLFGITILYNVPLNESLGAFKIEGSSAEQLSDMRKAFEGPWNRWHSIRTGAVIISFILLAIGSVLPKST</sequence>
<feature type="transmembrane region" description="Helical" evidence="1">
    <location>
        <begin position="53"/>
        <end position="75"/>
    </location>
</feature>
<name>A0A444WIX1_9FLAO</name>
<accession>A0A444WIX1</accession>
<dbReference type="Proteomes" id="UP000289775">
    <property type="component" value="Unassembled WGS sequence"/>
</dbReference>
<evidence type="ECO:0000313" key="3">
    <source>
        <dbReference type="Proteomes" id="UP000289775"/>
    </source>
</evidence>
<dbReference type="EMBL" id="JUIW01000001">
    <property type="protein sequence ID" value="RYJ45674.1"/>
    <property type="molecule type" value="Genomic_DNA"/>
</dbReference>
<keyword evidence="3" id="KW-1185">Reference proteome</keyword>
<feature type="transmembrane region" description="Helical" evidence="1">
    <location>
        <begin position="144"/>
        <end position="162"/>
    </location>
</feature>
<keyword evidence="1" id="KW-0812">Transmembrane</keyword>
<proteinExistence type="predicted"/>
<feature type="transmembrane region" description="Helical" evidence="1">
    <location>
        <begin position="87"/>
        <end position="108"/>
    </location>
</feature>